<dbReference type="InterPro" id="IPR026838">
    <property type="entry name" value="YheC/D"/>
</dbReference>
<gene>
    <name evidence="1" type="ORF">C8P63_1161</name>
</gene>
<dbReference type="OrthoDB" id="7869153at2"/>
<organism evidence="1 2">
    <name type="scientific">Melghirimyces profundicolus</name>
    <dbReference type="NCBI Taxonomy" id="1242148"/>
    <lineage>
        <taxon>Bacteria</taxon>
        <taxon>Bacillati</taxon>
        <taxon>Bacillota</taxon>
        <taxon>Bacilli</taxon>
        <taxon>Bacillales</taxon>
        <taxon>Thermoactinomycetaceae</taxon>
        <taxon>Melghirimyces</taxon>
    </lineage>
</organism>
<evidence type="ECO:0000313" key="1">
    <source>
        <dbReference type="EMBL" id="PTX58416.1"/>
    </source>
</evidence>
<reference evidence="1 2" key="1">
    <citation type="submission" date="2018-04" db="EMBL/GenBank/DDBJ databases">
        <title>Genomic Encyclopedia of Archaeal and Bacterial Type Strains, Phase II (KMG-II): from individual species to whole genera.</title>
        <authorList>
            <person name="Goeker M."/>
        </authorList>
    </citation>
    <scope>NUCLEOTIDE SEQUENCE [LARGE SCALE GENOMIC DNA]</scope>
    <source>
        <strain evidence="1 2">DSM 45787</strain>
    </source>
</reference>
<dbReference type="AlphaFoldDB" id="A0A2T6BQU6"/>
<dbReference type="Proteomes" id="UP000244240">
    <property type="component" value="Unassembled WGS sequence"/>
</dbReference>
<sequence length="249" mass="28419">MVKKSKWKQARLLRKRRETAKCFPETAPYSKANLKSFLNRHPAIYIKPDSGGQGRGIFRVTRVSGKGYRIEGARKRIHCKNLEDVHRTLWSSVQYRNHIIQQGIRSVTPRGCSFDIRVHVQRLGGEWVIGGMVGKLGSASGFVTNRHRGGRPVSLNELFANHLGLTGREGRRVRNRLKHLARETAKAMNQGYRGWPEYGIDIGMKPNGTLWVFEANITPGIAVFAALKDQRPYRGILRNRRLRRQKNSV</sequence>
<dbReference type="SUPFAM" id="SSF56059">
    <property type="entry name" value="Glutathione synthetase ATP-binding domain-like"/>
    <property type="match status" value="1"/>
</dbReference>
<proteinExistence type="predicted"/>
<keyword evidence="2" id="KW-1185">Reference proteome</keyword>
<comment type="caution">
    <text evidence="1">The sequence shown here is derived from an EMBL/GenBank/DDBJ whole genome shotgun (WGS) entry which is preliminary data.</text>
</comment>
<name>A0A2T6BQU6_9BACL</name>
<evidence type="ECO:0000313" key="2">
    <source>
        <dbReference type="Proteomes" id="UP000244240"/>
    </source>
</evidence>
<accession>A0A2T6BQU6</accession>
<dbReference type="Gene3D" id="3.30.470.20">
    <property type="entry name" value="ATP-grasp fold, B domain"/>
    <property type="match status" value="1"/>
</dbReference>
<dbReference type="EMBL" id="QBKR01000016">
    <property type="protein sequence ID" value="PTX58416.1"/>
    <property type="molecule type" value="Genomic_DNA"/>
</dbReference>
<dbReference type="Pfam" id="PF14398">
    <property type="entry name" value="ATPgrasp_YheCD"/>
    <property type="match status" value="1"/>
</dbReference>
<protein>
    <submittedName>
        <fullName evidence="1">YheC/D-like protein</fullName>
    </submittedName>
</protein>